<dbReference type="InterPro" id="IPR014014">
    <property type="entry name" value="RNA_helicase_DEAD_Q_motif"/>
</dbReference>
<evidence type="ECO:0000259" key="9">
    <source>
        <dbReference type="PROSITE" id="PS51194"/>
    </source>
</evidence>
<dbReference type="Pfam" id="PF00271">
    <property type="entry name" value="Helicase_C"/>
    <property type="match status" value="1"/>
</dbReference>
<dbReference type="CDD" id="cd18787">
    <property type="entry name" value="SF2_C_DEAD"/>
    <property type="match status" value="1"/>
</dbReference>
<name>A0ABN6GZH1_9BACT</name>
<dbReference type="Proteomes" id="UP001374893">
    <property type="component" value="Chromosome"/>
</dbReference>
<evidence type="ECO:0000259" key="10">
    <source>
        <dbReference type="PROSITE" id="PS51195"/>
    </source>
</evidence>
<evidence type="ECO:0000256" key="3">
    <source>
        <dbReference type="ARBA" id="ARBA00022806"/>
    </source>
</evidence>
<dbReference type="CDD" id="cd00268">
    <property type="entry name" value="DEADc"/>
    <property type="match status" value="1"/>
</dbReference>
<keyword evidence="1" id="KW-0547">Nucleotide-binding</keyword>
<evidence type="ECO:0000256" key="4">
    <source>
        <dbReference type="ARBA" id="ARBA00022840"/>
    </source>
</evidence>
<keyword evidence="12" id="KW-1185">Reference proteome</keyword>
<accession>A0ABN6GZH1</accession>
<dbReference type="InterPro" id="IPR011545">
    <property type="entry name" value="DEAD/DEAH_box_helicase_dom"/>
</dbReference>
<evidence type="ECO:0000259" key="8">
    <source>
        <dbReference type="PROSITE" id="PS51192"/>
    </source>
</evidence>
<dbReference type="GO" id="GO:0004386">
    <property type="term" value="F:helicase activity"/>
    <property type="evidence" value="ECO:0007669"/>
    <property type="project" value="UniProtKB-KW"/>
</dbReference>
<feature type="domain" description="Helicase C-terminal" evidence="9">
    <location>
        <begin position="302"/>
        <end position="450"/>
    </location>
</feature>
<comment type="similarity">
    <text evidence="5">Belongs to the DEAD box helicase family.</text>
</comment>
<protein>
    <submittedName>
        <fullName evidence="11">DEAD/DEAH box family ATP-dependent RNA helicase</fullName>
    </submittedName>
</protein>
<dbReference type="EMBL" id="AP024702">
    <property type="protein sequence ID" value="BCX46635.1"/>
    <property type="molecule type" value="Genomic_DNA"/>
</dbReference>
<dbReference type="InterPro" id="IPR001650">
    <property type="entry name" value="Helicase_C-like"/>
</dbReference>
<keyword evidence="3 11" id="KW-0347">Helicase</keyword>
<feature type="region of interest" description="Disordered" evidence="7">
    <location>
        <begin position="439"/>
        <end position="486"/>
    </location>
</feature>
<dbReference type="InterPro" id="IPR027417">
    <property type="entry name" value="P-loop_NTPase"/>
</dbReference>
<evidence type="ECO:0000256" key="7">
    <source>
        <dbReference type="SAM" id="MobiDB-lite"/>
    </source>
</evidence>
<feature type="compositionally biased region" description="Basic residues" evidence="7">
    <location>
        <begin position="470"/>
        <end position="486"/>
    </location>
</feature>
<dbReference type="PANTHER" id="PTHR47959:SF13">
    <property type="entry name" value="ATP-DEPENDENT RNA HELICASE RHLE"/>
    <property type="match status" value="1"/>
</dbReference>
<dbReference type="SMART" id="SM00490">
    <property type="entry name" value="HELICc"/>
    <property type="match status" value="1"/>
</dbReference>
<sequence length="486" mass="53487">MSVGPCQAADPRYASAALPTGRRADDPKFRNRFRSPFDEGSDAASPSIPHRPADAPNPGLRQSQIMNITRFADLPLAAPIQRALADRNYTTPSPVQAQAIPLLLKGRDLLGCAQTGTGKTAAFSLPILQKLHDNPKRTRPKQARVLVLTPTRELATQVGKSLETYGSGLGFRHTLIYGGVGQRPQVQAMRKGIDILVGCPGRLLDLVDQGFVDLSAVEFFVLDEVDRMLDMGFVRDVRKIVSHLPAKRQSLFFSATLAPSIVELAHSILRDPASVTIAPETTTAEKVEQQLRFLSPERKRPQLVELLKARKSGELSIVFARTKYGADKLAKFISKSGIDAEAIHGNRSQPQRDRTLERFRNGRLPVLVATDVAARGVDVKAVTLVVNFDLPKEPEAYVHRIGRTGRAGAVGQALSFCTADELKELRQIENLIRMSIPIDSSHPDHLAGVADSHANRRIPKKDAGTGQRPSRSRRRGGRRRRPQERR</sequence>
<feature type="domain" description="DEAD-box RNA helicase Q" evidence="10">
    <location>
        <begin position="69"/>
        <end position="97"/>
    </location>
</feature>
<gene>
    <name evidence="11" type="ORF">HAHE_05430</name>
</gene>
<evidence type="ECO:0000256" key="2">
    <source>
        <dbReference type="ARBA" id="ARBA00022801"/>
    </source>
</evidence>
<reference evidence="11 12" key="1">
    <citation type="submission" date="2021-06" db="EMBL/GenBank/DDBJ databases">
        <title>Complete genome of Haloferula helveola possessing various polysaccharide degrading enzymes.</title>
        <authorList>
            <person name="Takami H."/>
            <person name="Huang C."/>
            <person name="Hamasaki K."/>
        </authorList>
    </citation>
    <scope>NUCLEOTIDE SEQUENCE [LARGE SCALE GENOMIC DNA]</scope>
    <source>
        <strain evidence="11 12">CN-1</strain>
    </source>
</reference>
<dbReference type="Gene3D" id="3.40.50.300">
    <property type="entry name" value="P-loop containing nucleotide triphosphate hydrolases"/>
    <property type="match status" value="2"/>
</dbReference>
<evidence type="ECO:0000313" key="11">
    <source>
        <dbReference type="EMBL" id="BCX46635.1"/>
    </source>
</evidence>
<dbReference type="SUPFAM" id="SSF52540">
    <property type="entry name" value="P-loop containing nucleoside triphosphate hydrolases"/>
    <property type="match status" value="2"/>
</dbReference>
<feature type="domain" description="Helicase ATP-binding" evidence="8">
    <location>
        <begin position="100"/>
        <end position="275"/>
    </location>
</feature>
<dbReference type="InterPro" id="IPR044742">
    <property type="entry name" value="DEAD/DEAH_RhlB"/>
</dbReference>
<dbReference type="PROSITE" id="PS51194">
    <property type="entry name" value="HELICASE_CTER"/>
    <property type="match status" value="1"/>
</dbReference>
<organism evidence="11 12">
    <name type="scientific">Haloferula helveola</name>
    <dbReference type="NCBI Taxonomy" id="490095"/>
    <lineage>
        <taxon>Bacteria</taxon>
        <taxon>Pseudomonadati</taxon>
        <taxon>Verrucomicrobiota</taxon>
        <taxon>Verrucomicrobiia</taxon>
        <taxon>Verrucomicrobiales</taxon>
        <taxon>Verrucomicrobiaceae</taxon>
        <taxon>Haloferula</taxon>
    </lineage>
</organism>
<dbReference type="InterPro" id="IPR050079">
    <property type="entry name" value="DEAD_box_RNA_helicase"/>
</dbReference>
<dbReference type="PROSITE" id="PS51195">
    <property type="entry name" value="Q_MOTIF"/>
    <property type="match status" value="1"/>
</dbReference>
<dbReference type="SMART" id="SM00487">
    <property type="entry name" value="DEXDc"/>
    <property type="match status" value="1"/>
</dbReference>
<feature type="region of interest" description="Disordered" evidence="7">
    <location>
        <begin position="1"/>
        <end position="60"/>
    </location>
</feature>
<keyword evidence="2" id="KW-0378">Hydrolase</keyword>
<dbReference type="Pfam" id="PF00270">
    <property type="entry name" value="DEAD"/>
    <property type="match status" value="1"/>
</dbReference>
<dbReference type="InterPro" id="IPR014001">
    <property type="entry name" value="Helicase_ATP-bd"/>
</dbReference>
<feature type="short sequence motif" description="Q motif" evidence="6">
    <location>
        <begin position="69"/>
        <end position="97"/>
    </location>
</feature>
<evidence type="ECO:0000256" key="6">
    <source>
        <dbReference type="PROSITE-ProRule" id="PRU00552"/>
    </source>
</evidence>
<evidence type="ECO:0000256" key="1">
    <source>
        <dbReference type="ARBA" id="ARBA00022741"/>
    </source>
</evidence>
<dbReference type="PROSITE" id="PS51192">
    <property type="entry name" value="HELICASE_ATP_BIND_1"/>
    <property type="match status" value="1"/>
</dbReference>
<proteinExistence type="inferred from homology"/>
<dbReference type="PANTHER" id="PTHR47959">
    <property type="entry name" value="ATP-DEPENDENT RNA HELICASE RHLE-RELATED"/>
    <property type="match status" value="1"/>
</dbReference>
<evidence type="ECO:0000313" key="12">
    <source>
        <dbReference type="Proteomes" id="UP001374893"/>
    </source>
</evidence>
<evidence type="ECO:0000256" key="5">
    <source>
        <dbReference type="ARBA" id="ARBA00038437"/>
    </source>
</evidence>
<keyword evidence="4" id="KW-0067">ATP-binding</keyword>